<evidence type="ECO:0000313" key="2">
    <source>
        <dbReference type="EMBL" id="KAL3328339.1"/>
    </source>
</evidence>
<organism evidence="2 3">
    <name type="scientific">Solanum stoloniferum</name>
    <dbReference type="NCBI Taxonomy" id="62892"/>
    <lineage>
        <taxon>Eukaryota</taxon>
        <taxon>Viridiplantae</taxon>
        <taxon>Streptophyta</taxon>
        <taxon>Embryophyta</taxon>
        <taxon>Tracheophyta</taxon>
        <taxon>Spermatophyta</taxon>
        <taxon>Magnoliopsida</taxon>
        <taxon>eudicotyledons</taxon>
        <taxon>Gunneridae</taxon>
        <taxon>Pentapetalae</taxon>
        <taxon>asterids</taxon>
        <taxon>lamiids</taxon>
        <taxon>Solanales</taxon>
        <taxon>Solanaceae</taxon>
        <taxon>Solanoideae</taxon>
        <taxon>Solaneae</taxon>
        <taxon>Solanum</taxon>
    </lineage>
</organism>
<proteinExistence type="predicted"/>
<accession>A0ABD2R931</accession>
<keyword evidence="3" id="KW-1185">Reference proteome</keyword>
<keyword evidence="1" id="KW-1133">Transmembrane helix</keyword>
<keyword evidence="1" id="KW-0812">Transmembrane</keyword>
<dbReference type="AlphaFoldDB" id="A0ABD2R931"/>
<feature type="transmembrane region" description="Helical" evidence="1">
    <location>
        <begin position="7"/>
        <end position="24"/>
    </location>
</feature>
<gene>
    <name evidence="2" type="ORF">AABB24_035797</name>
</gene>
<dbReference type="Proteomes" id="UP001627284">
    <property type="component" value="Unassembled WGS sequence"/>
</dbReference>
<keyword evidence="1" id="KW-0472">Membrane</keyword>
<evidence type="ECO:0000256" key="1">
    <source>
        <dbReference type="SAM" id="Phobius"/>
    </source>
</evidence>
<protein>
    <submittedName>
        <fullName evidence="2">Uncharacterized protein</fullName>
    </submittedName>
</protein>
<name>A0ABD2R931_9SOLN</name>
<evidence type="ECO:0000313" key="3">
    <source>
        <dbReference type="Proteomes" id="UP001627284"/>
    </source>
</evidence>
<comment type="caution">
    <text evidence="2">The sequence shown here is derived from an EMBL/GenBank/DDBJ whole genome shotgun (WGS) entry which is preliminary data.</text>
</comment>
<dbReference type="EMBL" id="JBJKTR010000021">
    <property type="protein sequence ID" value="KAL3328339.1"/>
    <property type="molecule type" value="Genomic_DNA"/>
</dbReference>
<sequence length="140" mass="16342">MFGITYPTIYIIVMRLVISYTWWINYPKIANHMITNLGITCSQPNDPLGFRISKDFIFFQCFIYSSGSVNFGMCLLLDYSPKQNNLQFSFFNFQEYLGMSSFNVISVGDNKSVRFNWYVTVRSQGYTRLPCLQLCHLDSQ</sequence>
<reference evidence="2 3" key="1">
    <citation type="submission" date="2024-05" db="EMBL/GenBank/DDBJ databases">
        <title>De novo assembly of an allotetraploid wild potato.</title>
        <authorList>
            <person name="Hosaka A.J."/>
        </authorList>
    </citation>
    <scope>NUCLEOTIDE SEQUENCE [LARGE SCALE GENOMIC DNA]</scope>
    <source>
        <tissue evidence="2">Young leaves</tissue>
    </source>
</reference>